<evidence type="ECO:0000256" key="5">
    <source>
        <dbReference type="ARBA" id="ARBA00022692"/>
    </source>
</evidence>
<feature type="transmembrane region" description="Helical" evidence="8">
    <location>
        <begin position="174"/>
        <end position="196"/>
    </location>
</feature>
<dbReference type="InterPro" id="IPR002781">
    <property type="entry name" value="TM_pro_TauE-like"/>
</dbReference>
<dbReference type="InterPro" id="IPR052017">
    <property type="entry name" value="TSUP"/>
</dbReference>
<evidence type="ECO:0000256" key="4">
    <source>
        <dbReference type="ARBA" id="ARBA00022475"/>
    </source>
</evidence>
<keyword evidence="3" id="KW-0813">Transport</keyword>
<evidence type="ECO:0000256" key="7">
    <source>
        <dbReference type="ARBA" id="ARBA00023136"/>
    </source>
</evidence>
<evidence type="ECO:0000256" key="3">
    <source>
        <dbReference type="ARBA" id="ARBA00022448"/>
    </source>
</evidence>
<evidence type="ECO:0000313" key="9">
    <source>
        <dbReference type="EMBL" id="OMG92299.1"/>
    </source>
</evidence>
<evidence type="ECO:0000256" key="8">
    <source>
        <dbReference type="RuleBase" id="RU363041"/>
    </source>
</evidence>
<feature type="transmembrane region" description="Helical" evidence="8">
    <location>
        <begin position="203"/>
        <end position="221"/>
    </location>
</feature>
<dbReference type="PANTHER" id="PTHR30269:SF32">
    <property type="entry name" value="MEMBRANE TRANSPORTER PROTEIN-RELATED"/>
    <property type="match status" value="1"/>
</dbReference>
<keyword evidence="6 8" id="KW-1133">Transmembrane helix</keyword>
<dbReference type="AlphaFoldDB" id="A0A1R1JYV0"/>
<organism evidence="9 10">
    <name type="scientific">Alcaligenes xylosoxydans xylosoxydans</name>
    <name type="common">Achromobacter xylosoxidans</name>
    <dbReference type="NCBI Taxonomy" id="85698"/>
    <lineage>
        <taxon>Bacteria</taxon>
        <taxon>Pseudomonadati</taxon>
        <taxon>Pseudomonadota</taxon>
        <taxon>Betaproteobacteria</taxon>
        <taxon>Burkholderiales</taxon>
        <taxon>Alcaligenaceae</taxon>
        <taxon>Achromobacter</taxon>
    </lineage>
</organism>
<dbReference type="GO" id="GO:0005886">
    <property type="term" value="C:plasma membrane"/>
    <property type="evidence" value="ECO:0007669"/>
    <property type="project" value="UniProtKB-SubCell"/>
</dbReference>
<dbReference type="RefSeq" id="WP_076409044.1">
    <property type="nucleotide sequence ID" value="NZ_AP028040.1"/>
</dbReference>
<feature type="transmembrane region" description="Helical" evidence="8">
    <location>
        <begin position="78"/>
        <end position="100"/>
    </location>
</feature>
<evidence type="ECO:0000256" key="1">
    <source>
        <dbReference type="ARBA" id="ARBA00004651"/>
    </source>
</evidence>
<feature type="transmembrane region" description="Helical" evidence="8">
    <location>
        <begin position="137"/>
        <end position="162"/>
    </location>
</feature>
<dbReference type="Proteomes" id="UP000187251">
    <property type="component" value="Unassembled WGS sequence"/>
</dbReference>
<feature type="transmembrane region" description="Helical" evidence="8">
    <location>
        <begin position="41"/>
        <end position="66"/>
    </location>
</feature>
<comment type="caution">
    <text evidence="9">The sequence shown here is derived from an EMBL/GenBank/DDBJ whole genome shotgun (WGS) entry which is preliminary data.</text>
</comment>
<keyword evidence="5 8" id="KW-0812">Transmembrane</keyword>
<sequence>MSANDLLGAGTPALLAATAAVFVLAGVVKGVVGLGLPTISMAMLALIMAPAQAAALLIVPSLITNLWQARPWPTLIRLFRRIATLQAGVCAGTLAGAAWFGAPAGHWASVCLGVALVAYAAWGLFGKPPAVSARHEGALGAGVGAITGLITAATGVFVIPAVPYLQALNLDKDGLIQAMGISFTVSTVALAAGLWLNGSYTPSAAGASVLMLLPALAGMALGQWLRGRLSARAFKQCFMVSLALLGAYQVAQGLAG</sequence>
<gene>
    <name evidence="9" type="ORF">BIZ92_06245</name>
</gene>
<accession>A0A1R1JYV0</accession>
<comment type="subcellular location">
    <subcellularLocation>
        <location evidence="1 8">Cell membrane</location>
        <topology evidence="1 8">Multi-pass membrane protein</topology>
    </subcellularLocation>
</comment>
<protein>
    <recommendedName>
        <fullName evidence="8">Probable membrane transporter protein</fullName>
    </recommendedName>
</protein>
<evidence type="ECO:0000256" key="2">
    <source>
        <dbReference type="ARBA" id="ARBA00009142"/>
    </source>
</evidence>
<name>A0A1R1JYV0_ALCXX</name>
<evidence type="ECO:0000313" key="10">
    <source>
        <dbReference type="Proteomes" id="UP000187251"/>
    </source>
</evidence>
<dbReference type="OrthoDB" id="9800873at2"/>
<reference evidence="9 10" key="1">
    <citation type="submission" date="2016-09" db="EMBL/GenBank/DDBJ databases">
        <title>Phylogenomics of Achromobacter.</title>
        <authorList>
            <person name="Jeukens J."/>
            <person name="Freschi L."/>
            <person name="Vincent A.T."/>
            <person name="Emond-Rheault J.-G."/>
            <person name="Kukavica-Ibrulj I."/>
            <person name="Charette S.J."/>
            <person name="Levesque R.C."/>
        </authorList>
    </citation>
    <scope>NUCLEOTIDE SEQUENCE [LARGE SCALE GENOMIC DNA]</scope>
    <source>
        <strain evidence="9 10">AUS488</strain>
    </source>
</reference>
<keyword evidence="7 8" id="KW-0472">Membrane</keyword>
<keyword evidence="4 8" id="KW-1003">Cell membrane</keyword>
<evidence type="ECO:0000256" key="6">
    <source>
        <dbReference type="ARBA" id="ARBA00022989"/>
    </source>
</evidence>
<comment type="similarity">
    <text evidence="2 8">Belongs to the 4-toluene sulfonate uptake permease (TSUP) (TC 2.A.102) family.</text>
</comment>
<feature type="transmembrane region" description="Helical" evidence="8">
    <location>
        <begin position="106"/>
        <end position="125"/>
    </location>
</feature>
<dbReference type="Pfam" id="PF01925">
    <property type="entry name" value="TauE"/>
    <property type="match status" value="1"/>
</dbReference>
<dbReference type="PANTHER" id="PTHR30269">
    <property type="entry name" value="TRANSMEMBRANE PROTEIN YFCA"/>
    <property type="match status" value="1"/>
</dbReference>
<proteinExistence type="inferred from homology"/>
<dbReference type="EMBL" id="MJMN01000002">
    <property type="protein sequence ID" value="OMG92299.1"/>
    <property type="molecule type" value="Genomic_DNA"/>
</dbReference>